<evidence type="ECO:0000256" key="1">
    <source>
        <dbReference type="ARBA" id="ARBA00000900"/>
    </source>
</evidence>
<evidence type="ECO:0000313" key="17">
    <source>
        <dbReference type="EMBL" id="CDG68246.1"/>
    </source>
</evidence>
<keyword evidence="11 15" id="KW-1133">Transmembrane helix</keyword>
<evidence type="ECO:0000256" key="11">
    <source>
        <dbReference type="ARBA" id="ARBA00022989"/>
    </source>
</evidence>
<comment type="catalytic activity">
    <reaction evidence="1">
        <text>S-ubiquitinyl-[E2 ubiquitin-conjugating enzyme]-L-cysteine + [acceptor protein]-L-lysine = [E2 ubiquitin-conjugating enzyme]-L-cysteine + N(6)-ubiquitinyl-[acceptor protein]-L-lysine.</text>
        <dbReference type="EC" id="2.3.2.27"/>
    </reaction>
</comment>
<dbReference type="PANTHER" id="PTHR12183:SF32">
    <property type="entry name" value="MITOCHONDRIAL E3 UBIQUITIN PROTEIN LIGASE 1"/>
    <property type="match status" value="1"/>
</dbReference>
<dbReference type="PROSITE" id="PS50089">
    <property type="entry name" value="ZF_RING_2"/>
    <property type="match status" value="1"/>
</dbReference>
<keyword evidence="10" id="KW-0862">Zinc</keyword>
<dbReference type="PANTHER" id="PTHR12183">
    <property type="entry name" value="MITOCHONDRIAL UBIQUITIN LIGASE ACTIVATOR OF NFKB 1"/>
    <property type="match status" value="1"/>
</dbReference>
<evidence type="ECO:0000256" key="15">
    <source>
        <dbReference type="SAM" id="Phobius"/>
    </source>
</evidence>
<organism evidence="17">
    <name type="scientific">Hydra vulgaris</name>
    <name type="common">Hydra</name>
    <name type="synonym">Hydra attenuata</name>
    <dbReference type="NCBI Taxonomy" id="6087"/>
    <lineage>
        <taxon>Eukaryota</taxon>
        <taxon>Metazoa</taxon>
        <taxon>Cnidaria</taxon>
        <taxon>Hydrozoa</taxon>
        <taxon>Hydroidolina</taxon>
        <taxon>Anthoathecata</taxon>
        <taxon>Aplanulata</taxon>
        <taxon>Hydridae</taxon>
        <taxon>Hydra</taxon>
    </lineage>
</organism>
<evidence type="ECO:0000256" key="8">
    <source>
        <dbReference type="ARBA" id="ARBA00022786"/>
    </source>
</evidence>
<comment type="subcellular location">
    <subcellularLocation>
        <location evidence="2">Mitochondrion outer membrane</location>
        <topology evidence="2">Multi-pass membrane protein</topology>
    </subcellularLocation>
</comment>
<dbReference type="GO" id="GO:0016874">
    <property type="term" value="F:ligase activity"/>
    <property type="evidence" value="ECO:0007669"/>
    <property type="project" value="UniProtKB-KW"/>
</dbReference>
<dbReference type="Pfam" id="PF12483">
    <property type="entry name" value="GIDE"/>
    <property type="match status" value="1"/>
</dbReference>
<evidence type="ECO:0000256" key="3">
    <source>
        <dbReference type="ARBA" id="ARBA00012483"/>
    </source>
</evidence>
<evidence type="ECO:0000256" key="13">
    <source>
        <dbReference type="ARBA" id="ARBA00023136"/>
    </source>
</evidence>
<feature type="transmembrane region" description="Helical" evidence="15">
    <location>
        <begin position="238"/>
        <end position="259"/>
    </location>
</feature>
<accession>T2M883</accession>
<keyword evidence="4" id="KW-0808">Transferase</keyword>
<dbReference type="OrthoDB" id="66726at2759"/>
<evidence type="ECO:0000256" key="12">
    <source>
        <dbReference type="ARBA" id="ARBA00023128"/>
    </source>
</evidence>
<evidence type="ECO:0000256" key="9">
    <source>
        <dbReference type="ARBA" id="ARBA00022787"/>
    </source>
</evidence>
<evidence type="ECO:0000256" key="2">
    <source>
        <dbReference type="ARBA" id="ARBA00004374"/>
    </source>
</evidence>
<keyword evidence="13 15" id="KW-0472">Membrane</keyword>
<dbReference type="GO" id="GO:0008270">
    <property type="term" value="F:zinc ion binding"/>
    <property type="evidence" value="ECO:0007669"/>
    <property type="project" value="UniProtKB-KW"/>
</dbReference>
<dbReference type="KEGG" id="hmg:105845598"/>
<sequence length="331" mass="37606">MSLSRDISYQSLYWCLGSSIISGLFYYGYYRRSSFMNILKNVKVFQINNDLIAELNNSNDCTLPYSAVIGIVESESKTIRGCYNTAVDGVVQNILLKEHKTEWNSFTKEWIDKVRILSTKQHVEPFSLVDKSDVKVHVCDVLKAENLKLSTIYDLYEPSPSSITQGVIDFVAGDRVRGMETVEEMLLIGTKLVGVGQIVLTDGKHISLKCPSQPGLRYILSSDSISDLIEVEKHAGSIYKGFSIFFALISITFMSYWLYKWYRLYKIENSYNTLMYENTVENACSVCLYQPRSVVILPCGHVCSCKSCTEQLSLCPICRTVIERYVPIYNS</sequence>
<evidence type="ECO:0000256" key="14">
    <source>
        <dbReference type="PROSITE-ProRule" id="PRU00175"/>
    </source>
</evidence>
<keyword evidence="8" id="KW-0833">Ubl conjugation pathway</keyword>
<keyword evidence="17" id="KW-0436">Ligase</keyword>
<keyword evidence="7 14" id="KW-0863">Zinc-finger</keyword>
<dbReference type="EC" id="2.3.2.27" evidence="3"/>
<dbReference type="InterPro" id="IPR051652">
    <property type="entry name" value="MDM2_MDM4_MUL1"/>
</dbReference>
<dbReference type="OMA" id="YILWKQY"/>
<dbReference type="Pfam" id="PF13920">
    <property type="entry name" value="zf-C3HC4_3"/>
    <property type="match status" value="1"/>
</dbReference>
<name>T2M883_HYDVU</name>
<reference evidence="17" key="1">
    <citation type="journal article" date="2013" name="Genome Biol. Evol.">
        <title>Punctuated emergences of genetic and phenotypic innovations in eumetazoan, bilaterian, euteleostome, and hominidae ancestors.</title>
        <authorList>
            <person name="Wenger Y."/>
            <person name="Galliot B."/>
        </authorList>
    </citation>
    <scope>NUCLEOTIDE SEQUENCE</scope>
    <source>
        <tissue evidence="17">Whole animals</tissue>
    </source>
</reference>
<dbReference type="GO" id="GO:0061630">
    <property type="term" value="F:ubiquitin protein ligase activity"/>
    <property type="evidence" value="ECO:0007669"/>
    <property type="project" value="UniProtKB-EC"/>
</dbReference>
<evidence type="ECO:0000259" key="16">
    <source>
        <dbReference type="PROSITE" id="PS50089"/>
    </source>
</evidence>
<evidence type="ECO:0000256" key="6">
    <source>
        <dbReference type="ARBA" id="ARBA00022723"/>
    </source>
</evidence>
<gene>
    <name evidence="17" type="primary">MUL1</name>
</gene>
<dbReference type="SUPFAM" id="SSF57850">
    <property type="entry name" value="RING/U-box"/>
    <property type="match status" value="1"/>
</dbReference>
<dbReference type="GO" id="GO:0005741">
    <property type="term" value="C:mitochondrial outer membrane"/>
    <property type="evidence" value="ECO:0007669"/>
    <property type="project" value="UniProtKB-SubCell"/>
</dbReference>
<evidence type="ECO:0000256" key="5">
    <source>
        <dbReference type="ARBA" id="ARBA00022692"/>
    </source>
</evidence>
<dbReference type="InterPro" id="IPR022170">
    <property type="entry name" value="MUL1-like"/>
</dbReference>
<evidence type="ECO:0000256" key="4">
    <source>
        <dbReference type="ARBA" id="ARBA00022679"/>
    </source>
</evidence>
<dbReference type="SMART" id="SM00184">
    <property type="entry name" value="RING"/>
    <property type="match status" value="1"/>
</dbReference>
<evidence type="ECO:0000256" key="7">
    <source>
        <dbReference type="ARBA" id="ARBA00022771"/>
    </source>
</evidence>
<protein>
    <recommendedName>
        <fullName evidence="3">RING-type E3 ubiquitin transferase</fullName>
        <ecNumber evidence="3">2.3.2.27</ecNumber>
    </recommendedName>
</protein>
<feature type="domain" description="RING-type" evidence="16">
    <location>
        <begin position="284"/>
        <end position="319"/>
    </location>
</feature>
<keyword evidence="6" id="KW-0479">Metal-binding</keyword>
<evidence type="ECO:0000256" key="10">
    <source>
        <dbReference type="ARBA" id="ARBA00022833"/>
    </source>
</evidence>
<dbReference type="EMBL" id="HAAD01002014">
    <property type="protein sequence ID" value="CDG68246.1"/>
    <property type="molecule type" value="mRNA"/>
</dbReference>
<keyword evidence="12" id="KW-0496">Mitochondrion</keyword>
<feature type="transmembrane region" description="Helical" evidence="15">
    <location>
        <begin position="12"/>
        <end position="30"/>
    </location>
</feature>
<dbReference type="GO" id="GO:0016567">
    <property type="term" value="P:protein ubiquitination"/>
    <property type="evidence" value="ECO:0007669"/>
    <property type="project" value="InterPro"/>
</dbReference>
<proteinExistence type="evidence at transcript level"/>
<keyword evidence="9" id="KW-1000">Mitochondrion outer membrane</keyword>
<dbReference type="Gene3D" id="3.30.40.10">
    <property type="entry name" value="Zinc/RING finger domain, C3HC4 (zinc finger)"/>
    <property type="match status" value="1"/>
</dbReference>
<dbReference type="InterPro" id="IPR013083">
    <property type="entry name" value="Znf_RING/FYVE/PHD"/>
</dbReference>
<keyword evidence="5 15" id="KW-0812">Transmembrane</keyword>
<dbReference type="InterPro" id="IPR001841">
    <property type="entry name" value="Znf_RING"/>
</dbReference>
<dbReference type="AlphaFoldDB" id="T2M883"/>